<reference evidence="2" key="2">
    <citation type="submission" date="2025-08" db="UniProtKB">
        <authorList>
            <consortium name="RefSeq"/>
        </authorList>
    </citation>
    <scope>IDENTIFICATION</scope>
    <source>
        <tissue evidence="2">Leaf</tissue>
    </source>
</reference>
<dbReference type="GeneID" id="108819714"/>
<dbReference type="KEGG" id="rsz:108819714"/>
<organism evidence="1 2">
    <name type="scientific">Raphanus sativus</name>
    <name type="common">Radish</name>
    <name type="synonym">Raphanus raphanistrum var. sativus</name>
    <dbReference type="NCBI Taxonomy" id="3726"/>
    <lineage>
        <taxon>Eukaryota</taxon>
        <taxon>Viridiplantae</taxon>
        <taxon>Streptophyta</taxon>
        <taxon>Embryophyta</taxon>
        <taxon>Tracheophyta</taxon>
        <taxon>Spermatophyta</taxon>
        <taxon>Magnoliopsida</taxon>
        <taxon>eudicotyledons</taxon>
        <taxon>Gunneridae</taxon>
        <taxon>Pentapetalae</taxon>
        <taxon>rosids</taxon>
        <taxon>malvids</taxon>
        <taxon>Brassicales</taxon>
        <taxon>Brassicaceae</taxon>
        <taxon>Brassiceae</taxon>
        <taxon>Raphanus</taxon>
    </lineage>
</organism>
<dbReference type="GO" id="GO:0016567">
    <property type="term" value="P:protein ubiquitination"/>
    <property type="evidence" value="ECO:0007669"/>
    <property type="project" value="TreeGrafter"/>
</dbReference>
<dbReference type="PANTHER" id="PTHR15160:SF12">
    <property type="entry name" value="BIFUNCTIONAL NUCLEASE 2"/>
    <property type="match status" value="1"/>
</dbReference>
<gene>
    <name evidence="2" type="primary">LOC108819714</name>
</gene>
<proteinExistence type="predicted"/>
<dbReference type="GO" id="GO:0030891">
    <property type="term" value="C:VCB complex"/>
    <property type="evidence" value="ECO:0007669"/>
    <property type="project" value="TreeGrafter"/>
</dbReference>
<reference evidence="1" key="1">
    <citation type="journal article" date="2019" name="Database">
        <title>The radish genome database (RadishGD): an integrated information resource for radish genomics.</title>
        <authorList>
            <person name="Yu H.J."/>
            <person name="Baek S."/>
            <person name="Lee Y.J."/>
            <person name="Cho A."/>
            <person name="Mun J.H."/>
        </authorList>
    </citation>
    <scope>NUCLEOTIDE SEQUENCE [LARGE SCALE GENOMIC DNA]</scope>
    <source>
        <strain evidence="1">cv. WK10039</strain>
    </source>
</reference>
<sequence>MNILFGYAYSDGMRVIESGKLSKQTPESDGSLYTELDRPNGQPCLDTKEFDLLSNMMQAVYEERYDEAAEYRDMLSYFQAKRKLRKYK</sequence>
<dbReference type="AlphaFoldDB" id="A0A6J0KK56"/>
<dbReference type="Proteomes" id="UP000504610">
    <property type="component" value="Chromosome 8"/>
</dbReference>
<dbReference type="OrthoDB" id="1716016at2759"/>
<dbReference type="GO" id="GO:0005634">
    <property type="term" value="C:nucleus"/>
    <property type="evidence" value="ECO:0007669"/>
    <property type="project" value="TreeGrafter"/>
</dbReference>
<dbReference type="RefSeq" id="XP_018448265.1">
    <property type="nucleotide sequence ID" value="XM_018592763.2"/>
</dbReference>
<protein>
    <submittedName>
        <fullName evidence="2">Bifunctional nuclease 2-like</fullName>
    </submittedName>
</protein>
<dbReference type="PANTHER" id="PTHR15160">
    <property type="entry name" value="VON HIPPEL-LINDAU PROTEIN"/>
    <property type="match status" value="1"/>
</dbReference>
<keyword evidence="1" id="KW-1185">Reference proteome</keyword>
<evidence type="ECO:0000313" key="1">
    <source>
        <dbReference type="Proteomes" id="UP000504610"/>
    </source>
</evidence>
<evidence type="ECO:0000313" key="2">
    <source>
        <dbReference type="RefSeq" id="XP_018448265.1"/>
    </source>
</evidence>
<name>A0A6J0KK56_RAPSA</name>
<accession>A0A6J0KK56</accession>